<dbReference type="Pfam" id="PF03466">
    <property type="entry name" value="LysR_substrate"/>
    <property type="match status" value="1"/>
</dbReference>
<dbReference type="Gene3D" id="1.10.10.10">
    <property type="entry name" value="Winged helix-like DNA-binding domain superfamily/Winged helix DNA-binding domain"/>
    <property type="match status" value="1"/>
</dbReference>
<evidence type="ECO:0000313" key="6">
    <source>
        <dbReference type="EMBL" id="MCT2584163.1"/>
    </source>
</evidence>
<dbReference type="InterPro" id="IPR036390">
    <property type="entry name" value="WH_DNA-bd_sf"/>
</dbReference>
<keyword evidence="7" id="KW-1185">Reference proteome</keyword>
<name>A0ABT2J8R2_9PSEU</name>
<dbReference type="RefSeq" id="WP_260191560.1">
    <property type="nucleotide sequence ID" value="NZ_JAFFZE010000011.1"/>
</dbReference>
<dbReference type="EMBL" id="JAFFZE010000011">
    <property type="protein sequence ID" value="MCT2584163.1"/>
    <property type="molecule type" value="Genomic_DNA"/>
</dbReference>
<gene>
    <name evidence="6" type="ORF">JT362_13650</name>
</gene>
<evidence type="ECO:0000256" key="4">
    <source>
        <dbReference type="ARBA" id="ARBA00023163"/>
    </source>
</evidence>
<dbReference type="Gene3D" id="3.40.190.10">
    <property type="entry name" value="Periplasmic binding protein-like II"/>
    <property type="match status" value="2"/>
</dbReference>
<accession>A0ABT2J8R2</accession>
<evidence type="ECO:0000256" key="2">
    <source>
        <dbReference type="ARBA" id="ARBA00023015"/>
    </source>
</evidence>
<evidence type="ECO:0000313" key="7">
    <source>
        <dbReference type="Proteomes" id="UP001156441"/>
    </source>
</evidence>
<dbReference type="SUPFAM" id="SSF46785">
    <property type="entry name" value="Winged helix' DNA-binding domain"/>
    <property type="match status" value="1"/>
</dbReference>
<evidence type="ECO:0000259" key="5">
    <source>
        <dbReference type="PROSITE" id="PS50931"/>
    </source>
</evidence>
<reference evidence="6 7" key="1">
    <citation type="submission" date="2021-02" db="EMBL/GenBank/DDBJ databases">
        <title>Actinophytocola xerophila sp. nov., isolated from soil of cotton cropping field.</title>
        <authorList>
            <person name="Huang R."/>
            <person name="Chen X."/>
            <person name="Ge X."/>
            <person name="Liu W."/>
        </authorList>
    </citation>
    <scope>NUCLEOTIDE SEQUENCE [LARGE SCALE GENOMIC DNA]</scope>
    <source>
        <strain evidence="6 7">S1-96</strain>
    </source>
</reference>
<evidence type="ECO:0000256" key="3">
    <source>
        <dbReference type="ARBA" id="ARBA00023125"/>
    </source>
</evidence>
<dbReference type="SUPFAM" id="SSF53850">
    <property type="entry name" value="Periplasmic binding protein-like II"/>
    <property type="match status" value="1"/>
</dbReference>
<organism evidence="6 7">
    <name type="scientific">Actinophytocola gossypii</name>
    <dbReference type="NCBI Taxonomy" id="2812003"/>
    <lineage>
        <taxon>Bacteria</taxon>
        <taxon>Bacillati</taxon>
        <taxon>Actinomycetota</taxon>
        <taxon>Actinomycetes</taxon>
        <taxon>Pseudonocardiales</taxon>
        <taxon>Pseudonocardiaceae</taxon>
    </lineage>
</organism>
<keyword evidence="3" id="KW-0238">DNA-binding</keyword>
<feature type="domain" description="HTH lysR-type" evidence="5">
    <location>
        <begin position="9"/>
        <end position="66"/>
    </location>
</feature>
<dbReference type="PROSITE" id="PS50931">
    <property type="entry name" value="HTH_LYSR"/>
    <property type="match status" value="1"/>
</dbReference>
<comment type="caution">
    <text evidence="6">The sequence shown here is derived from an EMBL/GenBank/DDBJ whole genome shotgun (WGS) entry which is preliminary data.</text>
</comment>
<protein>
    <submittedName>
        <fullName evidence="6">LysR family transcriptional regulator</fullName>
    </submittedName>
</protein>
<dbReference type="Proteomes" id="UP001156441">
    <property type="component" value="Unassembled WGS sequence"/>
</dbReference>
<dbReference type="Pfam" id="PF00126">
    <property type="entry name" value="HTH_1"/>
    <property type="match status" value="1"/>
</dbReference>
<comment type="similarity">
    <text evidence="1">Belongs to the LysR transcriptional regulatory family.</text>
</comment>
<dbReference type="PANTHER" id="PTHR30346">
    <property type="entry name" value="TRANSCRIPTIONAL DUAL REGULATOR HCAR-RELATED"/>
    <property type="match status" value="1"/>
</dbReference>
<dbReference type="InterPro" id="IPR005119">
    <property type="entry name" value="LysR_subst-bd"/>
</dbReference>
<dbReference type="PANTHER" id="PTHR30346:SF29">
    <property type="entry name" value="LYSR SUBSTRATE-BINDING"/>
    <property type="match status" value="1"/>
</dbReference>
<dbReference type="PRINTS" id="PR00039">
    <property type="entry name" value="HTHLYSR"/>
</dbReference>
<dbReference type="InterPro" id="IPR036388">
    <property type="entry name" value="WH-like_DNA-bd_sf"/>
</dbReference>
<keyword evidence="4" id="KW-0804">Transcription</keyword>
<proteinExistence type="inferred from homology"/>
<keyword evidence="2" id="KW-0805">Transcription regulation</keyword>
<dbReference type="InterPro" id="IPR000847">
    <property type="entry name" value="LysR_HTH_N"/>
</dbReference>
<evidence type="ECO:0000256" key="1">
    <source>
        <dbReference type="ARBA" id="ARBA00009437"/>
    </source>
</evidence>
<sequence length="314" mass="33607">MRSRKESVVDVAHLTVFREVALRGSFTAAAAALRYTQSAVSRQIAALEEDVAATLFDRVPRGVRLTDEGRCLLGHADAVLDRLDAARRDLAALREVDSGRLRIGAFATAEAVLVPRAMAAFRAAHPRVELSLSDGLSATQEARLRAGELDVAVLSVPTGQTANPPDGLALRHLLDDPPLVALPTGHRLAARHTIRLTELAEESWIAGSTAVEDTLIGACLRSGFRPAVRYVVGEWTAKQGLVAAGLGVTLVPGLAATALRQDVLVKRLRAEELTPRRVYAATAERVPPAPARFLDHLAASATELRRELAALTTR</sequence>